<accession>A0A444Y493</accession>
<evidence type="ECO:0000313" key="2">
    <source>
        <dbReference type="Proteomes" id="UP000289738"/>
    </source>
</evidence>
<sequence>MGIVECDCHLWCTHGYPCRHMFFAMKHEHLEELPQRLDGKELNEYVEKVDDDGDRGFLLRHGVLHSTLK</sequence>
<comment type="caution">
    <text evidence="1">The sequence shown here is derived from an EMBL/GenBank/DDBJ whole genome shotgun (WGS) entry which is preliminary data.</text>
</comment>
<evidence type="ECO:0000313" key="1">
    <source>
        <dbReference type="EMBL" id="RYQ96723.1"/>
    </source>
</evidence>
<keyword evidence="2" id="KW-1185">Reference proteome</keyword>
<gene>
    <name evidence="1" type="ORF">Ahy_B08g092578</name>
</gene>
<proteinExistence type="predicted"/>
<dbReference type="EMBL" id="SDMP01000018">
    <property type="protein sequence ID" value="RYQ96723.1"/>
    <property type="molecule type" value="Genomic_DNA"/>
</dbReference>
<name>A0A444Y493_ARAHY</name>
<protein>
    <recommendedName>
        <fullName evidence="3">SWIM-type domain-containing protein</fullName>
    </recommendedName>
</protein>
<evidence type="ECO:0008006" key="3">
    <source>
        <dbReference type="Google" id="ProtNLM"/>
    </source>
</evidence>
<dbReference type="AlphaFoldDB" id="A0A444Y493"/>
<organism evidence="1 2">
    <name type="scientific">Arachis hypogaea</name>
    <name type="common">Peanut</name>
    <dbReference type="NCBI Taxonomy" id="3818"/>
    <lineage>
        <taxon>Eukaryota</taxon>
        <taxon>Viridiplantae</taxon>
        <taxon>Streptophyta</taxon>
        <taxon>Embryophyta</taxon>
        <taxon>Tracheophyta</taxon>
        <taxon>Spermatophyta</taxon>
        <taxon>Magnoliopsida</taxon>
        <taxon>eudicotyledons</taxon>
        <taxon>Gunneridae</taxon>
        <taxon>Pentapetalae</taxon>
        <taxon>rosids</taxon>
        <taxon>fabids</taxon>
        <taxon>Fabales</taxon>
        <taxon>Fabaceae</taxon>
        <taxon>Papilionoideae</taxon>
        <taxon>50 kb inversion clade</taxon>
        <taxon>dalbergioids sensu lato</taxon>
        <taxon>Dalbergieae</taxon>
        <taxon>Pterocarpus clade</taxon>
        <taxon>Arachis</taxon>
    </lineage>
</organism>
<dbReference type="Proteomes" id="UP000289738">
    <property type="component" value="Chromosome B08"/>
</dbReference>
<reference evidence="1 2" key="1">
    <citation type="submission" date="2019-01" db="EMBL/GenBank/DDBJ databases">
        <title>Sequencing of cultivated peanut Arachis hypogaea provides insights into genome evolution and oil improvement.</title>
        <authorList>
            <person name="Chen X."/>
        </authorList>
    </citation>
    <scope>NUCLEOTIDE SEQUENCE [LARGE SCALE GENOMIC DNA]</scope>
    <source>
        <strain evidence="2">cv. Fuhuasheng</strain>
        <tissue evidence="1">Leaves</tissue>
    </source>
</reference>